<dbReference type="InterPro" id="IPR033479">
    <property type="entry name" value="dCache_1"/>
</dbReference>
<comment type="subcellular location">
    <subcellularLocation>
        <location evidence="1">Cell membrane</location>
        <topology evidence="1">Multi-pass membrane protein</topology>
    </subcellularLocation>
</comment>
<evidence type="ECO:0000256" key="8">
    <source>
        <dbReference type="ARBA" id="ARBA00023224"/>
    </source>
</evidence>
<dbReference type="AlphaFoldDB" id="A0A840Q0W1"/>
<dbReference type="CDD" id="cd18773">
    <property type="entry name" value="PDC1_HK_sensor"/>
    <property type="match status" value="1"/>
</dbReference>
<gene>
    <name evidence="14" type="ORF">HNR36_002978</name>
</gene>
<evidence type="ECO:0000256" key="3">
    <source>
        <dbReference type="ARBA" id="ARBA00022481"/>
    </source>
</evidence>
<accession>A0A840Q0W1</accession>
<dbReference type="RefSeq" id="WP_168412873.1">
    <property type="nucleotide sequence ID" value="NZ_JAAXPW010000061.1"/>
</dbReference>
<dbReference type="GO" id="GO:0006935">
    <property type="term" value="P:chemotaxis"/>
    <property type="evidence" value="ECO:0007669"/>
    <property type="project" value="UniProtKB-KW"/>
</dbReference>
<organism evidence="14 15">
    <name type="scientific">Ureibacillus thermosphaericus</name>
    <dbReference type="NCBI Taxonomy" id="51173"/>
    <lineage>
        <taxon>Bacteria</taxon>
        <taxon>Bacillati</taxon>
        <taxon>Bacillota</taxon>
        <taxon>Bacilli</taxon>
        <taxon>Bacillales</taxon>
        <taxon>Caryophanaceae</taxon>
        <taxon>Ureibacillus</taxon>
    </lineage>
</organism>
<dbReference type="GO" id="GO:0005886">
    <property type="term" value="C:plasma membrane"/>
    <property type="evidence" value="ECO:0007669"/>
    <property type="project" value="UniProtKB-SubCell"/>
</dbReference>
<dbReference type="GO" id="GO:0007165">
    <property type="term" value="P:signal transduction"/>
    <property type="evidence" value="ECO:0007669"/>
    <property type="project" value="UniProtKB-KW"/>
</dbReference>
<dbReference type="SUPFAM" id="SSF103190">
    <property type="entry name" value="Sensory domain-like"/>
    <property type="match status" value="1"/>
</dbReference>
<dbReference type="Pfam" id="PF00672">
    <property type="entry name" value="HAMP"/>
    <property type="match status" value="1"/>
</dbReference>
<evidence type="ECO:0000256" key="11">
    <source>
        <dbReference type="SAM" id="Phobius"/>
    </source>
</evidence>
<dbReference type="EMBL" id="JACHGZ010000065">
    <property type="protein sequence ID" value="MBB5150551.1"/>
    <property type="molecule type" value="Genomic_DNA"/>
</dbReference>
<dbReference type="PROSITE" id="PS50885">
    <property type="entry name" value="HAMP"/>
    <property type="match status" value="1"/>
</dbReference>
<keyword evidence="7 11" id="KW-0472">Membrane</keyword>
<keyword evidence="5 11" id="KW-0812">Transmembrane</keyword>
<keyword evidence="15" id="KW-1185">Reference proteome</keyword>
<dbReference type="Proteomes" id="UP000557217">
    <property type="component" value="Unassembled WGS sequence"/>
</dbReference>
<proteinExistence type="inferred from homology"/>
<evidence type="ECO:0000313" key="14">
    <source>
        <dbReference type="EMBL" id="MBB5150551.1"/>
    </source>
</evidence>
<dbReference type="Pfam" id="PF02743">
    <property type="entry name" value="dCache_1"/>
    <property type="match status" value="1"/>
</dbReference>
<comment type="similarity">
    <text evidence="9">Belongs to the methyl-accepting chemotaxis (MCP) protein family.</text>
</comment>
<name>A0A840Q0W1_URETH</name>
<dbReference type="SMART" id="SM00304">
    <property type="entry name" value="HAMP"/>
    <property type="match status" value="1"/>
</dbReference>
<dbReference type="SUPFAM" id="SSF58104">
    <property type="entry name" value="Methyl-accepting chemotaxis protein (MCP) signaling domain"/>
    <property type="match status" value="1"/>
</dbReference>
<evidence type="ECO:0000256" key="9">
    <source>
        <dbReference type="ARBA" id="ARBA00029447"/>
    </source>
</evidence>
<evidence type="ECO:0000256" key="6">
    <source>
        <dbReference type="ARBA" id="ARBA00022989"/>
    </source>
</evidence>
<dbReference type="InterPro" id="IPR003660">
    <property type="entry name" value="HAMP_dom"/>
</dbReference>
<dbReference type="SMART" id="SM00283">
    <property type="entry name" value="MA"/>
    <property type="match status" value="1"/>
</dbReference>
<evidence type="ECO:0000256" key="7">
    <source>
        <dbReference type="ARBA" id="ARBA00023136"/>
    </source>
</evidence>
<keyword evidence="3" id="KW-0488">Methylation</keyword>
<evidence type="ECO:0000259" key="12">
    <source>
        <dbReference type="PROSITE" id="PS50111"/>
    </source>
</evidence>
<evidence type="ECO:0000256" key="4">
    <source>
        <dbReference type="ARBA" id="ARBA00022500"/>
    </source>
</evidence>
<feature type="domain" description="Methyl-accepting transducer" evidence="12">
    <location>
        <begin position="377"/>
        <end position="634"/>
    </location>
</feature>
<evidence type="ECO:0000313" key="15">
    <source>
        <dbReference type="Proteomes" id="UP000557217"/>
    </source>
</evidence>
<reference evidence="14 15" key="1">
    <citation type="submission" date="2020-08" db="EMBL/GenBank/DDBJ databases">
        <title>Genomic Encyclopedia of Type Strains, Phase IV (KMG-IV): sequencing the most valuable type-strain genomes for metagenomic binning, comparative biology and taxonomic classification.</title>
        <authorList>
            <person name="Goeker M."/>
        </authorList>
    </citation>
    <scope>NUCLEOTIDE SEQUENCE [LARGE SCALE GENOMIC DNA]</scope>
    <source>
        <strain evidence="14 15">DSM 10633</strain>
    </source>
</reference>
<feature type="transmembrane region" description="Helical" evidence="11">
    <location>
        <begin position="285"/>
        <end position="305"/>
    </location>
</feature>
<feature type="domain" description="HAMP" evidence="13">
    <location>
        <begin position="306"/>
        <end position="358"/>
    </location>
</feature>
<comment type="caution">
    <text evidence="14">The sequence shown here is derived from an EMBL/GenBank/DDBJ whole genome shotgun (WGS) entry which is preliminary data.</text>
</comment>
<evidence type="ECO:0000256" key="2">
    <source>
        <dbReference type="ARBA" id="ARBA00022475"/>
    </source>
</evidence>
<dbReference type="Gene3D" id="3.30.450.20">
    <property type="entry name" value="PAS domain"/>
    <property type="match status" value="2"/>
</dbReference>
<dbReference type="Gene3D" id="1.10.287.950">
    <property type="entry name" value="Methyl-accepting chemotaxis protein"/>
    <property type="match status" value="1"/>
</dbReference>
<dbReference type="CDD" id="cd12912">
    <property type="entry name" value="PDC2_MCP_like"/>
    <property type="match status" value="1"/>
</dbReference>
<dbReference type="PANTHER" id="PTHR32089:SF114">
    <property type="entry name" value="METHYL-ACCEPTING CHEMOTAXIS PROTEIN MCPB"/>
    <property type="match status" value="1"/>
</dbReference>
<dbReference type="InterPro" id="IPR004089">
    <property type="entry name" value="MCPsignal_dom"/>
</dbReference>
<dbReference type="Pfam" id="PF00015">
    <property type="entry name" value="MCPsignal"/>
    <property type="match status" value="1"/>
</dbReference>
<evidence type="ECO:0000256" key="1">
    <source>
        <dbReference type="ARBA" id="ARBA00004651"/>
    </source>
</evidence>
<keyword evidence="8 10" id="KW-0807">Transducer</keyword>
<keyword evidence="6 11" id="KW-1133">Transmembrane helix</keyword>
<evidence type="ECO:0000256" key="5">
    <source>
        <dbReference type="ARBA" id="ARBA00022692"/>
    </source>
</evidence>
<keyword evidence="4" id="KW-0145">Chemotaxis</keyword>
<protein>
    <submittedName>
        <fullName evidence="14">Methyl-accepting chemotaxis protein</fullName>
    </submittedName>
</protein>
<dbReference type="PROSITE" id="PS50111">
    <property type="entry name" value="CHEMOTAXIS_TRANSDUC_2"/>
    <property type="match status" value="1"/>
</dbReference>
<dbReference type="CDD" id="cd06225">
    <property type="entry name" value="HAMP"/>
    <property type="match status" value="1"/>
</dbReference>
<dbReference type="InterPro" id="IPR029151">
    <property type="entry name" value="Sensor-like_sf"/>
</dbReference>
<evidence type="ECO:0000259" key="13">
    <source>
        <dbReference type="PROSITE" id="PS50885"/>
    </source>
</evidence>
<dbReference type="PANTHER" id="PTHR32089">
    <property type="entry name" value="METHYL-ACCEPTING CHEMOTAXIS PROTEIN MCPB"/>
    <property type="match status" value="1"/>
</dbReference>
<evidence type="ECO:0000256" key="10">
    <source>
        <dbReference type="PROSITE-ProRule" id="PRU00284"/>
    </source>
</evidence>
<sequence length="663" mass="73457">MKVSIRWKIIGIVLLVIVIGLGSLSTVSSILISSKTENAVIDQSEVLVKELTNSISTFIDGYEKSILKMTSDQGVLDYYYHSTTFNDEADQAFREQLKKYLTIYNSASSIYFTDANKIITEPHFDEIFDLDVNTRSWYTEAIANPNEVLWSPPYVDASTGEYAIAGSKAVMEGNKVLGVLGVDILLSSLTEEISKIDLGFEGYPIIFDSSGVAIVHPTLTGENLSNLEFVEKILNDENQKNILRTTIDNQENVIVYEKIPTLGWTVGAVYNAKQLHSTANSIQNMIILFTFIILIAIFFVLYFTISKIIKPIYSLCTSMEKVAQGDLTVHIDTKRHDEIGELANHFNNMLEEMKKIIGVVQSSSRQVEDRSHHLSALAEETNASSVEVTNAVREIAIGATQSSENADQVTVSSGKLGDKINQMTEQSKALKGITNEANELNIEGQEKMDNLLNSFENSKSELHNMSISVSSLEEKIHAIESVMDTISEISQQTNLLALNASIEAARAGEHGKGFAVVAEEVRKLAEQSAKATEHVKSTIHELQQEAISVVKQMNEMQDTFKEQGTVVENTSILFQNLSSLILNMEHTFKTVTEEIDSIIKYKDRVVETIEEMSMTAQSTAAACEEVSAASDEQLRAIHSVAEASEELNELSKELSKTVSRFKI</sequence>
<dbReference type="Gene3D" id="1.10.8.500">
    <property type="entry name" value="HAMP domain in histidine kinase"/>
    <property type="match status" value="1"/>
</dbReference>
<keyword evidence="2" id="KW-1003">Cell membrane</keyword>